<dbReference type="Proteomes" id="UP000663855">
    <property type="component" value="Unassembled WGS sequence"/>
</dbReference>
<protein>
    <submittedName>
        <fullName evidence="2">Uncharacterized protein</fullName>
    </submittedName>
</protein>
<feature type="non-terminal residue" evidence="2">
    <location>
        <position position="20"/>
    </location>
</feature>
<reference evidence="2" key="1">
    <citation type="submission" date="2021-02" db="EMBL/GenBank/DDBJ databases">
        <authorList>
            <person name="Nowell W R."/>
        </authorList>
    </citation>
    <scope>NUCLEOTIDE SEQUENCE</scope>
</reference>
<accession>A0A814T1L5</accession>
<dbReference type="AlphaFoldDB" id="A0A814T1L5"/>
<dbReference type="Proteomes" id="UP000681967">
    <property type="component" value="Unassembled WGS sequence"/>
</dbReference>
<dbReference type="Proteomes" id="UP000681720">
    <property type="component" value="Unassembled WGS sequence"/>
</dbReference>
<organism evidence="2 5">
    <name type="scientific">Rotaria magnacalcarata</name>
    <dbReference type="NCBI Taxonomy" id="392030"/>
    <lineage>
        <taxon>Eukaryota</taxon>
        <taxon>Metazoa</taxon>
        <taxon>Spiralia</taxon>
        <taxon>Gnathifera</taxon>
        <taxon>Rotifera</taxon>
        <taxon>Eurotatoria</taxon>
        <taxon>Bdelloidea</taxon>
        <taxon>Philodinida</taxon>
        <taxon>Philodinidae</taxon>
        <taxon>Rotaria</taxon>
    </lineage>
</organism>
<evidence type="ECO:0000256" key="1">
    <source>
        <dbReference type="SAM" id="MobiDB-lite"/>
    </source>
</evidence>
<evidence type="ECO:0000313" key="2">
    <source>
        <dbReference type="EMBL" id="CAF1155407.1"/>
    </source>
</evidence>
<comment type="caution">
    <text evidence="2">The sequence shown here is derived from an EMBL/GenBank/DDBJ whole genome shotgun (WGS) entry which is preliminary data.</text>
</comment>
<dbReference type="EMBL" id="CAJOBH010009162">
    <property type="protein sequence ID" value="CAF4133733.1"/>
    <property type="molecule type" value="Genomic_DNA"/>
</dbReference>
<feature type="region of interest" description="Disordered" evidence="1">
    <location>
        <begin position="1"/>
        <end position="20"/>
    </location>
</feature>
<evidence type="ECO:0000313" key="5">
    <source>
        <dbReference type="Proteomes" id="UP000663855"/>
    </source>
</evidence>
<sequence length="20" mass="2143">MKIEITPWGDVMPGDVSPGI</sequence>
<feature type="non-terminal residue" evidence="2">
    <location>
        <position position="1"/>
    </location>
</feature>
<proteinExistence type="predicted"/>
<name>A0A814T1L5_9BILA</name>
<evidence type="ECO:0000313" key="4">
    <source>
        <dbReference type="EMBL" id="CAF4451668.1"/>
    </source>
</evidence>
<evidence type="ECO:0000313" key="3">
    <source>
        <dbReference type="EMBL" id="CAF4133733.1"/>
    </source>
</evidence>
<dbReference type="EMBL" id="CAJOBJ010068927">
    <property type="protein sequence ID" value="CAF4451668.1"/>
    <property type="molecule type" value="Genomic_DNA"/>
</dbReference>
<dbReference type="EMBL" id="CAJNOV010003855">
    <property type="protein sequence ID" value="CAF1155407.1"/>
    <property type="molecule type" value="Genomic_DNA"/>
</dbReference>
<gene>
    <name evidence="3" type="ORF">BYL167_LOCUS20677</name>
    <name evidence="2" type="ORF">CJN711_LOCUS9739</name>
    <name evidence="4" type="ORF">GIL414_LOCUS32452</name>
</gene>